<gene>
    <name evidence="12" type="ORF">GOP47_0022407</name>
</gene>
<evidence type="ECO:0000313" key="13">
    <source>
        <dbReference type="Proteomes" id="UP000886520"/>
    </source>
</evidence>
<dbReference type="GO" id="GO:0008270">
    <property type="term" value="F:zinc ion binding"/>
    <property type="evidence" value="ECO:0007669"/>
    <property type="project" value="InterPro"/>
</dbReference>
<proteinExistence type="inferred from homology"/>
<evidence type="ECO:0000256" key="9">
    <source>
        <dbReference type="ARBA" id="ARBA00023295"/>
    </source>
</evidence>
<dbReference type="AlphaFoldDB" id="A0A9D4Z483"/>
<evidence type="ECO:0000256" key="10">
    <source>
        <dbReference type="SAM" id="Phobius"/>
    </source>
</evidence>
<evidence type="ECO:0000256" key="1">
    <source>
        <dbReference type="ARBA" id="ARBA00009409"/>
    </source>
</evidence>
<feature type="domain" description="Formamidopyrimidine-DNA glycosylase catalytic" evidence="11">
    <location>
        <begin position="2"/>
        <end position="116"/>
    </location>
</feature>
<evidence type="ECO:0000256" key="8">
    <source>
        <dbReference type="ARBA" id="ARBA00023268"/>
    </source>
</evidence>
<reference evidence="12" key="1">
    <citation type="submission" date="2021-01" db="EMBL/GenBank/DDBJ databases">
        <title>Adiantum capillus-veneris genome.</title>
        <authorList>
            <person name="Fang Y."/>
            <person name="Liao Q."/>
        </authorList>
    </citation>
    <scope>NUCLEOTIDE SEQUENCE</scope>
    <source>
        <strain evidence="12">H3</strain>
        <tissue evidence="12">Leaf</tissue>
    </source>
</reference>
<sequence length="429" mass="47742">MVEGPGVHRVAIAHRKLLLGQRVKASSPNGKFRDGAALIDGQVLVLIEAHGKNIFYFFTCLEPANGNETELQHLPESVTVVHIHFGMSGSFQTYTAPGPEPRPATRLRLVAEKMSVVAHLSANVCNYGGLEFYRKKVECLGPDPLRTDGDKERLWANLQKSKKKIGAVLMDQSLVAGIGNIYRTELLFVIGLHPNQPASTLTRSTFEQLWSEAQRLLKVGMITGSIITVSQDEAGRPFSKLRKGEKRYIYNHKQCRRCNGEVESWKLAQRTIYACEACQPLMQQTSETQESYGTFGEHTTIEDNDKKIEKYVTFDGYSHHAKTSQHGILESTVVSQEQLKPKVRHRQRTVEHQAFKDITTGGLLDFGSQDDLTTLQNLAPTTPQKPSAAEAAFVAVFPLCGFLLSCCLTVPLLFFSNSLGSFRMVLFSL</sequence>
<keyword evidence="7" id="KW-0456">Lyase</keyword>
<dbReference type="SUPFAM" id="SSF57716">
    <property type="entry name" value="Glucocorticoid receptor-like (DNA-binding domain)"/>
    <property type="match status" value="1"/>
</dbReference>
<keyword evidence="8" id="KW-0511">Multifunctional enzyme</keyword>
<protein>
    <recommendedName>
        <fullName evidence="2">DNA-(apurinic or apyrimidinic site) lyase</fullName>
        <ecNumber evidence="2">4.2.99.18</ecNumber>
    </recommendedName>
</protein>
<comment type="similarity">
    <text evidence="1">Belongs to the FPG family.</text>
</comment>
<dbReference type="SUPFAM" id="SSF46946">
    <property type="entry name" value="S13-like H2TH domain"/>
    <property type="match status" value="1"/>
</dbReference>
<dbReference type="InterPro" id="IPR035937">
    <property type="entry name" value="FPG_N"/>
</dbReference>
<keyword evidence="3" id="KW-0227">DNA damage</keyword>
<dbReference type="PROSITE" id="PS51068">
    <property type="entry name" value="FPG_CAT"/>
    <property type="match status" value="1"/>
</dbReference>
<dbReference type="Pfam" id="PF06831">
    <property type="entry name" value="H2TH"/>
    <property type="match status" value="1"/>
</dbReference>
<dbReference type="SMART" id="SM00898">
    <property type="entry name" value="Fapy_DNA_glyco"/>
    <property type="match status" value="1"/>
</dbReference>
<dbReference type="EMBL" id="JABFUD020000022">
    <property type="protein sequence ID" value="KAI5061868.1"/>
    <property type="molecule type" value="Genomic_DNA"/>
</dbReference>
<dbReference type="Gene3D" id="1.10.8.50">
    <property type="match status" value="1"/>
</dbReference>
<evidence type="ECO:0000256" key="4">
    <source>
        <dbReference type="ARBA" id="ARBA00022801"/>
    </source>
</evidence>
<organism evidence="12 13">
    <name type="scientific">Adiantum capillus-veneris</name>
    <name type="common">Maidenhair fern</name>
    <dbReference type="NCBI Taxonomy" id="13818"/>
    <lineage>
        <taxon>Eukaryota</taxon>
        <taxon>Viridiplantae</taxon>
        <taxon>Streptophyta</taxon>
        <taxon>Embryophyta</taxon>
        <taxon>Tracheophyta</taxon>
        <taxon>Polypodiopsida</taxon>
        <taxon>Polypodiidae</taxon>
        <taxon>Polypodiales</taxon>
        <taxon>Pteridineae</taxon>
        <taxon>Pteridaceae</taxon>
        <taxon>Vittarioideae</taxon>
        <taxon>Adiantum</taxon>
    </lineage>
</organism>
<dbReference type="PANTHER" id="PTHR42697">
    <property type="entry name" value="ENDONUCLEASE 8"/>
    <property type="match status" value="1"/>
</dbReference>
<name>A0A9D4Z483_ADICA</name>
<evidence type="ECO:0000256" key="2">
    <source>
        <dbReference type="ARBA" id="ARBA00012720"/>
    </source>
</evidence>
<keyword evidence="6" id="KW-0234">DNA repair</keyword>
<evidence type="ECO:0000256" key="5">
    <source>
        <dbReference type="ARBA" id="ARBA00023125"/>
    </source>
</evidence>
<keyword evidence="9" id="KW-0326">Glycosidase</keyword>
<feature type="transmembrane region" description="Helical" evidence="10">
    <location>
        <begin position="391"/>
        <end position="415"/>
    </location>
</feature>
<keyword evidence="13" id="KW-1185">Reference proteome</keyword>
<dbReference type="GO" id="GO:0006284">
    <property type="term" value="P:base-excision repair"/>
    <property type="evidence" value="ECO:0007669"/>
    <property type="project" value="InterPro"/>
</dbReference>
<evidence type="ECO:0000259" key="11">
    <source>
        <dbReference type="PROSITE" id="PS51068"/>
    </source>
</evidence>
<dbReference type="SMART" id="SM01232">
    <property type="entry name" value="H2TH"/>
    <property type="match status" value="1"/>
</dbReference>
<dbReference type="EC" id="4.2.99.18" evidence="2"/>
<keyword evidence="5" id="KW-0238">DNA-binding</keyword>
<dbReference type="Pfam" id="PF01149">
    <property type="entry name" value="Fapy_DNA_glyco"/>
    <property type="match status" value="1"/>
</dbReference>
<evidence type="ECO:0000256" key="6">
    <source>
        <dbReference type="ARBA" id="ARBA00023204"/>
    </source>
</evidence>
<keyword evidence="10" id="KW-0812">Transmembrane</keyword>
<dbReference type="Proteomes" id="UP000886520">
    <property type="component" value="Chromosome 22"/>
</dbReference>
<dbReference type="InterPro" id="IPR012319">
    <property type="entry name" value="FPG_cat"/>
</dbReference>
<dbReference type="PANTHER" id="PTHR42697:SF1">
    <property type="entry name" value="ENDONUCLEASE 8"/>
    <property type="match status" value="1"/>
</dbReference>
<dbReference type="InterPro" id="IPR015886">
    <property type="entry name" value="H2TH_FPG"/>
</dbReference>
<keyword evidence="10" id="KW-1133">Transmembrane helix</keyword>
<evidence type="ECO:0000256" key="7">
    <source>
        <dbReference type="ARBA" id="ARBA00023239"/>
    </source>
</evidence>
<dbReference type="GO" id="GO:0000703">
    <property type="term" value="F:oxidized pyrimidine nucleobase lesion DNA N-glycosylase activity"/>
    <property type="evidence" value="ECO:0007669"/>
    <property type="project" value="TreeGrafter"/>
</dbReference>
<keyword evidence="10" id="KW-0472">Membrane</keyword>
<accession>A0A9D4Z483</accession>
<comment type="caution">
    <text evidence="12">The sequence shown here is derived from an EMBL/GenBank/DDBJ whole genome shotgun (WGS) entry which is preliminary data.</text>
</comment>
<dbReference type="GO" id="GO:0003684">
    <property type="term" value="F:damaged DNA binding"/>
    <property type="evidence" value="ECO:0007669"/>
    <property type="project" value="InterPro"/>
</dbReference>
<dbReference type="InterPro" id="IPR010979">
    <property type="entry name" value="Ribosomal_uS13-like_H2TH"/>
</dbReference>
<dbReference type="OrthoDB" id="1899068at2759"/>
<dbReference type="SUPFAM" id="SSF81624">
    <property type="entry name" value="N-terminal domain of MutM-like DNA repair proteins"/>
    <property type="match status" value="1"/>
</dbReference>
<dbReference type="Gene3D" id="3.20.190.10">
    <property type="entry name" value="MutM-like, N-terminal"/>
    <property type="match status" value="1"/>
</dbReference>
<evidence type="ECO:0000256" key="3">
    <source>
        <dbReference type="ARBA" id="ARBA00022763"/>
    </source>
</evidence>
<evidence type="ECO:0000313" key="12">
    <source>
        <dbReference type="EMBL" id="KAI5061868.1"/>
    </source>
</evidence>
<dbReference type="GO" id="GO:0140078">
    <property type="term" value="F:class I DNA-(apurinic or apyrimidinic site) endonuclease activity"/>
    <property type="evidence" value="ECO:0007669"/>
    <property type="project" value="UniProtKB-EC"/>
</dbReference>
<keyword evidence="4" id="KW-0378">Hydrolase</keyword>